<dbReference type="EMBL" id="JALNTZ010000007">
    <property type="protein sequence ID" value="KAJ3646385.1"/>
    <property type="molecule type" value="Genomic_DNA"/>
</dbReference>
<proteinExistence type="predicted"/>
<dbReference type="Proteomes" id="UP001168821">
    <property type="component" value="Unassembled WGS sequence"/>
</dbReference>
<dbReference type="Pfam" id="PF05250">
    <property type="entry name" value="UPF0193"/>
    <property type="match status" value="1"/>
</dbReference>
<evidence type="ECO:0000313" key="2">
    <source>
        <dbReference type="Proteomes" id="UP001168821"/>
    </source>
</evidence>
<evidence type="ECO:0000313" key="1">
    <source>
        <dbReference type="EMBL" id="KAJ3646385.1"/>
    </source>
</evidence>
<dbReference type="PANTHER" id="PTHR28348:SF1">
    <property type="entry name" value="UPF0193 PROTEIN EVG1"/>
    <property type="match status" value="1"/>
</dbReference>
<gene>
    <name evidence="1" type="ORF">Zmor_023975</name>
</gene>
<dbReference type="PANTHER" id="PTHR28348">
    <property type="entry name" value="UPF0193 PROTEIN EVG1"/>
    <property type="match status" value="1"/>
</dbReference>
<reference evidence="1" key="1">
    <citation type="journal article" date="2023" name="G3 (Bethesda)">
        <title>Whole genome assemblies of Zophobas morio and Tenebrio molitor.</title>
        <authorList>
            <person name="Kaur S."/>
            <person name="Stinson S.A."/>
            <person name="diCenzo G.C."/>
        </authorList>
    </citation>
    <scope>NUCLEOTIDE SEQUENCE</scope>
    <source>
        <strain evidence="1">QUZm001</strain>
    </source>
</reference>
<comment type="caution">
    <text evidence="1">The sequence shown here is derived from an EMBL/GenBank/DDBJ whole genome shotgun (WGS) entry which is preliminary data.</text>
</comment>
<dbReference type="AlphaFoldDB" id="A0AA38M6X8"/>
<dbReference type="InterPro" id="IPR007914">
    <property type="entry name" value="UPF0193"/>
</dbReference>
<name>A0AA38M6X8_9CUCU</name>
<accession>A0AA38M6X8</accession>
<keyword evidence="2" id="KW-1185">Reference proteome</keyword>
<sequence>MEWPSKNISHGGILHPAKTTYSPETHQLLRVLMEESKMSMQQRKKMNYYLRNGEPLPLPTSRSSGQVSSRKKLPLVVIRPGSSKRRSRDMILKSGAYEREKYIPREPPVDREKEKSKLQNKMAFGKEVKPKSKPKIEKMVEKNEVEVNRFDELVSEIKEREEWLRQMEKLGEGKKHQFVIQQQIQARIREMQQLKLADSKNKEP</sequence>
<protein>
    <submittedName>
        <fullName evidence="1">Uncharacterized protein</fullName>
    </submittedName>
</protein>
<organism evidence="1 2">
    <name type="scientific">Zophobas morio</name>
    <dbReference type="NCBI Taxonomy" id="2755281"/>
    <lineage>
        <taxon>Eukaryota</taxon>
        <taxon>Metazoa</taxon>
        <taxon>Ecdysozoa</taxon>
        <taxon>Arthropoda</taxon>
        <taxon>Hexapoda</taxon>
        <taxon>Insecta</taxon>
        <taxon>Pterygota</taxon>
        <taxon>Neoptera</taxon>
        <taxon>Endopterygota</taxon>
        <taxon>Coleoptera</taxon>
        <taxon>Polyphaga</taxon>
        <taxon>Cucujiformia</taxon>
        <taxon>Tenebrionidae</taxon>
        <taxon>Zophobas</taxon>
    </lineage>
</organism>